<gene>
    <name evidence="1" type="ORF">LCGC14_1273800</name>
</gene>
<dbReference type="Pfam" id="PF06727">
    <property type="entry name" value="DUF1207"/>
    <property type="match status" value="1"/>
</dbReference>
<dbReference type="EMBL" id="LAZR01007176">
    <property type="protein sequence ID" value="KKM86947.1"/>
    <property type="molecule type" value="Genomic_DNA"/>
</dbReference>
<reference evidence="1" key="1">
    <citation type="journal article" date="2015" name="Nature">
        <title>Complex archaea that bridge the gap between prokaryotes and eukaryotes.</title>
        <authorList>
            <person name="Spang A."/>
            <person name="Saw J.H."/>
            <person name="Jorgensen S.L."/>
            <person name="Zaremba-Niedzwiedzka K."/>
            <person name="Martijn J."/>
            <person name="Lind A.E."/>
            <person name="van Eijk R."/>
            <person name="Schleper C."/>
            <person name="Guy L."/>
            <person name="Ettema T.J."/>
        </authorList>
    </citation>
    <scope>NUCLEOTIDE SEQUENCE</scope>
</reference>
<dbReference type="InterPro" id="IPR009599">
    <property type="entry name" value="DUF1207"/>
</dbReference>
<comment type="caution">
    <text evidence="1">The sequence shown here is derived from an EMBL/GenBank/DDBJ whole genome shotgun (WGS) entry which is preliminary data.</text>
</comment>
<organism evidence="1">
    <name type="scientific">marine sediment metagenome</name>
    <dbReference type="NCBI Taxonomy" id="412755"/>
    <lineage>
        <taxon>unclassified sequences</taxon>
        <taxon>metagenomes</taxon>
        <taxon>ecological metagenomes</taxon>
    </lineage>
</organism>
<sequence length="292" mass="33377">MNKLFIILFLLTPSFAYATWGAFGSKPIYKEPLAYPRSPETGFATNTSEYYGKRVYYFEAIIGVNIPCVTYENRNLILQFGMQASTWMDLGYKNGAFPLLTQDFYLAAPATFRYKDFSGAIKFNHISSHLGDGVDVLLDEVLTDEEKAEYEKLKGRPSVDVPLSEPVTYSRDYLSAHLSYDFSIHGVQSKIYGHIGYIHKVHPQGLKPWFLGNGFESTYYMKYFAPYYAQDVTWNQDMDSVDYSSQFGVIVVPDDNALFEMRLAATIYIGSDRRGQMVGRRLKQFGFGLFIR</sequence>
<evidence type="ECO:0008006" key="2">
    <source>
        <dbReference type="Google" id="ProtNLM"/>
    </source>
</evidence>
<accession>A0A0F9P0D5</accession>
<proteinExistence type="predicted"/>
<name>A0A0F9P0D5_9ZZZZ</name>
<evidence type="ECO:0000313" key="1">
    <source>
        <dbReference type="EMBL" id="KKM86947.1"/>
    </source>
</evidence>
<protein>
    <recommendedName>
        <fullName evidence="2">Bacterial surface antigen (D15) domain-containing protein</fullName>
    </recommendedName>
</protein>
<dbReference type="AlphaFoldDB" id="A0A0F9P0D5"/>